<protein>
    <submittedName>
        <fullName evidence="2">PPPDE domain-containing protein</fullName>
    </submittedName>
</protein>
<dbReference type="AlphaFoldDB" id="A0A158Q7L4"/>
<proteinExistence type="predicted"/>
<keyword evidence="1" id="KW-1185">Reference proteome</keyword>
<evidence type="ECO:0000313" key="1">
    <source>
        <dbReference type="Proteomes" id="UP000050640"/>
    </source>
</evidence>
<dbReference type="WBParaSite" id="EEL_0000492001-mRNA-1">
    <property type="protein sequence ID" value="EEL_0000492001-mRNA-1"/>
    <property type="gene ID" value="EEL_0000492001"/>
</dbReference>
<dbReference type="Proteomes" id="UP000050640">
    <property type="component" value="Unplaced"/>
</dbReference>
<evidence type="ECO:0000313" key="2">
    <source>
        <dbReference type="WBParaSite" id="EEL_0000492001-mRNA-1"/>
    </source>
</evidence>
<organism evidence="1 2">
    <name type="scientific">Elaeophora elaphi</name>
    <dbReference type="NCBI Taxonomy" id="1147741"/>
    <lineage>
        <taxon>Eukaryota</taxon>
        <taxon>Metazoa</taxon>
        <taxon>Ecdysozoa</taxon>
        <taxon>Nematoda</taxon>
        <taxon>Chromadorea</taxon>
        <taxon>Rhabditida</taxon>
        <taxon>Spirurina</taxon>
        <taxon>Spiruromorpha</taxon>
        <taxon>Filarioidea</taxon>
        <taxon>Onchocercidae</taxon>
        <taxon>Elaeophora</taxon>
    </lineage>
</organism>
<accession>A0A158Q7L4</accession>
<sequence length="521" mass="60691">MAQLYNGFRVTASAPQQLIVQCPNCTARFCLSPTFIYPQNWPQNMVYSQPSSFQFIQPFIQNLRAQIGMQSAFYTPSPSTYYVFSTNQQHQEMIDSANSRQYVSQNAVNVSDTIIHRIRDILIDILNSAMCKYGITACQLMILLKHSCVNWNIILPSSITDDFTEFLRDKMTDYVEIEDDLCRYRRPTLSIQEESISNSSVCKRTSVCSETSPAALIPWQALQRYRITSVIDTNASCSVDEAEKITWIKEEVKGSITNVEEPSFNLTNFHDNRIKSKQFFDGVEEYQRIDDADKMTVTDPVLSDGEKKCNIHHRYVESNEHHRLIYLFGRGYFRKENIIGIVEKWKEIFIGDLKELIRYLRMVNDYFLENDGKFTLAEFKDVFGELSKRWEFCDIDLIEMGVINIVRGMNEESVFIVNPIIREMEFPEMTELAKEIYNLLSKLLQSMNSVKVEVIVRTVNFGVNNSKTIDEKYTLLWEVLSDSHFQDAFVVDILRKQNKERGFDVMIRFNPNLDLRRIFAE</sequence>
<name>A0A158Q7L4_9BILA</name>
<reference evidence="2" key="1">
    <citation type="submission" date="2016-04" db="UniProtKB">
        <authorList>
            <consortium name="WormBaseParasite"/>
        </authorList>
    </citation>
    <scope>IDENTIFICATION</scope>
</reference>